<comment type="caution">
    <text evidence="5">The sequence shown here is derived from an EMBL/GenBank/DDBJ whole genome shotgun (WGS) entry which is preliminary data.</text>
</comment>
<evidence type="ECO:0000259" key="4">
    <source>
        <dbReference type="Pfam" id="PF05225"/>
    </source>
</evidence>
<dbReference type="Pfam" id="PF03184">
    <property type="entry name" value="DDE_1"/>
    <property type="match status" value="1"/>
</dbReference>
<dbReference type="InterPro" id="IPR050863">
    <property type="entry name" value="CenT-Element_Derived"/>
</dbReference>
<dbReference type="InterPro" id="IPR036397">
    <property type="entry name" value="RNaseH_sf"/>
</dbReference>
<feature type="region of interest" description="Disordered" evidence="2">
    <location>
        <begin position="596"/>
        <end position="620"/>
    </location>
</feature>
<gene>
    <name evidence="5" type="ORF">PARMNEM_LOCUS9760</name>
</gene>
<feature type="domain" description="DDE-1" evidence="3">
    <location>
        <begin position="222"/>
        <end position="354"/>
    </location>
</feature>
<feature type="region of interest" description="Disordered" evidence="2">
    <location>
        <begin position="727"/>
        <end position="754"/>
    </location>
</feature>
<feature type="region of interest" description="Disordered" evidence="2">
    <location>
        <begin position="552"/>
        <end position="573"/>
    </location>
</feature>
<organism evidence="5 6">
    <name type="scientific">Parnassius mnemosyne</name>
    <name type="common">clouded apollo</name>
    <dbReference type="NCBI Taxonomy" id="213953"/>
    <lineage>
        <taxon>Eukaryota</taxon>
        <taxon>Metazoa</taxon>
        <taxon>Ecdysozoa</taxon>
        <taxon>Arthropoda</taxon>
        <taxon>Hexapoda</taxon>
        <taxon>Insecta</taxon>
        <taxon>Pterygota</taxon>
        <taxon>Neoptera</taxon>
        <taxon>Endopterygota</taxon>
        <taxon>Lepidoptera</taxon>
        <taxon>Glossata</taxon>
        <taxon>Ditrysia</taxon>
        <taxon>Papilionoidea</taxon>
        <taxon>Papilionidae</taxon>
        <taxon>Parnassiinae</taxon>
        <taxon>Parnassini</taxon>
        <taxon>Parnassius</taxon>
        <taxon>Driopa</taxon>
    </lineage>
</organism>
<evidence type="ECO:0000313" key="6">
    <source>
        <dbReference type="Proteomes" id="UP001314205"/>
    </source>
</evidence>
<sequence>MTRPKPKKRNRRKIGARAYKNYSEEMLTLAVEMVRNKNVSSYDAEKQFGIPRRTIEKRAKNLHTNKPGPRYRFTEEEELQFVKVLIVASEFGCPLTQLDFRMIVFDYLKKKNKAYIFNDNPPGDWWVKNFLIRHHDKLTVRSTQNIKKARAEKSLQDFKIYFEYLKSCVEDLPATHILNYDETNVSDDPGAVKCIFRRGIKYPERTVNYSKGCISIMFSGTASGDLLAPYVVYKSENMWTQWCDGGPEGARYNRTKSGWFDSGMFMDWFTTIVIPWAQRLEGPKLVIGDNLSSHINVDVVELCERHNIRFVLLPPNSTHLTQPLDVAFFAPLKRTWRKILMKYKIENPKQTSLNKIHFPILLKQLIEEVNLNKADNLISGFRATGIFPYNPQKVYSKIPEYCEEITYDVDKSLLDYLKENRNPNPIRRNTNKKMNVAAGKSVTRWDINKNVTKKNTKSKTSEITSERNFIANSGEEVVQNDIPEKKRSKITILSDIRIPPKTDKNKKTPTKKIKEAKAGPSGITIKRNLQNAWPSVLKTILKKDVKRKGIRTKKLHDNSSDSDSDCSVQYADSSDYDSIEDMQDYLLRQLTEDQKMEEKEKDEQMTELETKGHETESLRTEYDKGKEEWLKQEIEDQIKELEKKGYEIKNLRIESDKRQVKEMVNLYDMDKVEWEVRNIEEQTKELETNGHEKESLRIESDERKGQEMEKQMVHEYEMERDACKEQGKEEHMNELETKGHETESLRSESYERKGQEIKQKMVNEYKMERDLWKDQETVEQIKDLGTKEHKTEKHERKQQIKSLIIENDDKKGLKIKRRRLEETMSEKDTINEQNEKAFIAKSLYIGQYILVKFESTKNTNKYYCGLITKISEREGVFTKFMRYKNGGFYWPTVPDTSIVFENDIVQILPNPYKNRRGILYFDVKFKYKLE</sequence>
<evidence type="ECO:0008006" key="7">
    <source>
        <dbReference type="Google" id="ProtNLM"/>
    </source>
</evidence>
<dbReference type="EMBL" id="CAVLGL010000083">
    <property type="protein sequence ID" value="CAK1589230.1"/>
    <property type="molecule type" value="Genomic_DNA"/>
</dbReference>
<evidence type="ECO:0000313" key="5">
    <source>
        <dbReference type="EMBL" id="CAK1589230.1"/>
    </source>
</evidence>
<comment type="subcellular location">
    <subcellularLocation>
        <location evidence="1">Nucleus</location>
    </subcellularLocation>
</comment>
<dbReference type="InterPro" id="IPR007889">
    <property type="entry name" value="HTH_Psq"/>
</dbReference>
<evidence type="ECO:0000256" key="2">
    <source>
        <dbReference type="SAM" id="MobiDB-lite"/>
    </source>
</evidence>
<accession>A0AAV1L2M2</accession>
<dbReference type="GO" id="GO:0005634">
    <property type="term" value="C:nucleus"/>
    <property type="evidence" value="ECO:0007669"/>
    <property type="project" value="UniProtKB-SubCell"/>
</dbReference>
<dbReference type="SUPFAM" id="SSF46689">
    <property type="entry name" value="Homeodomain-like"/>
    <property type="match status" value="1"/>
</dbReference>
<dbReference type="GO" id="GO:0003677">
    <property type="term" value="F:DNA binding"/>
    <property type="evidence" value="ECO:0007669"/>
    <property type="project" value="InterPro"/>
</dbReference>
<dbReference type="Gene3D" id="3.30.420.10">
    <property type="entry name" value="Ribonuclease H-like superfamily/Ribonuclease H"/>
    <property type="match status" value="1"/>
</dbReference>
<protein>
    <recommendedName>
        <fullName evidence="7">DDE-1 domain-containing protein</fullName>
    </recommendedName>
</protein>
<dbReference type="Pfam" id="PF05225">
    <property type="entry name" value="HTH_psq"/>
    <property type="match status" value="1"/>
</dbReference>
<dbReference type="PANTHER" id="PTHR19303">
    <property type="entry name" value="TRANSPOSON"/>
    <property type="match status" value="1"/>
</dbReference>
<feature type="domain" description="HTH psq-type" evidence="4">
    <location>
        <begin position="24"/>
        <end position="64"/>
    </location>
</feature>
<feature type="region of interest" description="Disordered" evidence="2">
    <location>
        <begin position="686"/>
        <end position="705"/>
    </location>
</feature>
<evidence type="ECO:0000259" key="3">
    <source>
        <dbReference type="Pfam" id="PF03184"/>
    </source>
</evidence>
<name>A0AAV1L2M2_9NEOP</name>
<reference evidence="5 6" key="1">
    <citation type="submission" date="2023-11" db="EMBL/GenBank/DDBJ databases">
        <authorList>
            <person name="Hedman E."/>
            <person name="Englund M."/>
            <person name="Stromberg M."/>
            <person name="Nyberg Akerstrom W."/>
            <person name="Nylinder S."/>
            <person name="Jareborg N."/>
            <person name="Kallberg Y."/>
            <person name="Kronander E."/>
        </authorList>
    </citation>
    <scope>NUCLEOTIDE SEQUENCE [LARGE SCALE GENOMIC DNA]</scope>
</reference>
<dbReference type="Proteomes" id="UP001314205">
    <property type="component" value="Unassembled WGS sequence"/>
</dbReference>
<keyword evidence="6" id="KW-1185">Reference proteome</keyword>
<proteinExistence type="predicted"/>
<dbReference type="Gene3D" id="1.10.10.60">
    <property type="entry name" value="Homeodomain-like"/>
    <property type="match status" value="1"/>
</dbReference>
<evidence type="ECO:0000256" key="1">
    <source>
        <dbReference type="ARBA" id="ARBA00004123"/>
    </source>
</evidence>
<dbReference type="InterPro" id="IPR009057">
    <property type="entry name" value="Homeodomain-like_sf"/>
</dbReference>
<dbReference type="InterPro" id="IPR004875">
    <property type="entry name" value="DDE_SF_endonuclease_dom"/>
</dbReference>
<dbReference type="PANTHER" id="PTHR19303:SF74">
    <property type="entry name" value="POGO TRANSPOSABLE ELEMENT WITH KRAB DOMAIN"/>
    <property type="match status" value="1"/>
</dbReference>
<dbReference type="AlphaFoldDB" id="A0AAV1L2M2"/>